<dbReference type="PROSITE" id="PS51257">
    <property type="entry name" value="PROKAR_LIPOPROTEIN"/>
    <property type="match status" value="1"/>
</dbReference>
<dbReference type="SUPFAM" id="SSF53822">
    <property type="entry name" value="Periplasmic binding protein-like I"/>
    <property type="match status" value="1"/>
</dbReference>
<dbReference type="Proteomes" id="UP000032737">
    <property type="component" value="Chromosome"/>
</dbReference>
<dbReference type="RefSeq" id="WP_030004810.1">
    <property type="nucleotide sequence ID" value="NC_022549.1"/>
</dbReference>
<evidence type="ECO:0000259" key="4">
    <source>
        <dbReference type="Pfam" id="PF13458"/>
    </source>
</evidence>
<protein>
    <submittedName>
        <fullName evidence="5">Putative branched-chain amino acid ABC transporter, extracellular ligand-binding receptor</fullName>
    </submittedName>
</protein>
<keyword evidence="5" id="KW-0675">Receptor</keyword>
<evidence type="ECO:0000313" key="5">
    <source>
        <dbReference type="EMBL" id="CCV65948.1"/>
    </source>
</evidence>
<proteinExistence type="inferred from homology"/>
<dbReference type="InterPro" id="IPR028081">
    <property type="entry name" value="Leu-bd"/>
</dbReference>
<dbReference type="PANTHER" id="PTHR47235:SF1">
    <property type="entry name" value="BLR6548 PROTEIN"/>
    <property type="match status" value="1"/>
</dbReference>
<dbReference type="KEGG" id="abra:BN85309270"/>
<dbReference type="Gene3D" id="3.40.50.2300">
    <property type="match status" value="2"/>
</dbReference>
<gene>
    <name evidence="5" type="ORF">BN85309270</name>
</gene>
<sequence length="448" mass="47610">MKKLVLVFVFMLTLTLAACGTSLPNLDVEELDVPAVPSGLVQGVTATEIKVGNTASKTGVFGAVGVPFSAAIKAVFDAYNAREDVIQKINYITYDDATDPSIGQTNVKKLVEEDKVFALVGHVGTGTVGATLPYLLENHIPMVYAATGINQLYFGDTPGNPIFAVQPIYKTDGRIAYARAINEKLFGANGDQKLASDAKVGVLYTNDDAGKSIAAGIIEEAKNQKRENDLIVMSFLTDTTESVVKSMMAKNPDVIIVAGNQAPFNEALIALDDQGSKTPVITSYVNTNASTITVQEYGFDVYGSAWIDIVDPEGTAGFAQSYWDFANLMIASGNAQYAANAFAMAGYVAANVFLSGLQRVEGELTFETFIQAMEAGPIDVPMGGEIDFSDGKRWGIASMALSKLVYTAESVGDNPATADVVETDFVTPASHAFVKVAGIQSLDEIYGR</sequence>
<accession>U4KRQ5</accession>
<dbReference type="HOGENOM" id="CLU_027128_7_0_14"/>
<dbReference type="PANTHER" id="PTHR47235">
    <property type="entry name" value="BLR6548 PROTEIN"/>
    <property type="match status" value="1"/>
</dbReference>
<comment type="similarity">
    <text evidence="1">Belongs to the leucine-binding protein family.</text>
</comment>
<feature type="domain" description="Leucine-binding protein" evidence="4">
    <location>
        <begin position="48"/>
        <end position="401"/>
    </location>
</feature>
<evidence type="ECO:0000313" key="6">
    <source>
        <dbReference type="Proteomes" id="UP000032737"/>
    </source>
</evidence>
<dbReference type="OrthoDB" id="9783240at2"/>
<organism evidence="5 6">
    <name type="scientific">Acholeplasma brassicae</name>
    <dbReference type="NCBI Taxonomy" id="61635"/>
    <lineage>
        <taxon>Bacteria</taxon>
        <taxon>Bacillati</taxon>
        <taxon>Mycoplasmatota</taxon>
        <taxon>Mollicutes</taxon>
        <taxon>Acholeplasmatales</taxon>
        <taxon>Acholeplasmataceae</taxon>
        <taxon>Acholeplasma</taxon>
    </lineage>
</organism>
<feature type="chain" id="PRO_5004650676" evidence="3">
    <location>
        <begin position="19"/>
        <end position="448"/>
    </location>
</feature>
<keyword evidence="6" id="KW-1185">Reference proteome</keyword>
<reference evidence="5 6" key="1">
    <citation type="journal article" date="2013" name="J. Mol. Microbiol. Biotechnol.">
        <title>Analysis of the Complete Genomes of Acholeplasma brassicae , A. palmae and A. laidlawii and Their Comparison to the Obligate Parasites from ' Candidatus Phytoplasma'.</title>
        <authorList>
            <person name="Kube M."/>
            <person name="Siewert C."/>
            <person name="Migdoll A.M."/>
            <person name="Duduk B."/>
            <person name="Holz S."/>
            <person name="Rabus R."/>
            <person name="Seemuller E."/>
            <person name="Mitrovic J."/>
            <person name="Muller I."/>
            <person name="Buttner C."/>
            <person name="Reinhardt R."/>
        </authorList>
    </citation>
    <scope>NUCLEOTIDE SEQUENCE [LARGE SCALE GENOMIC DNA]</scope>
    <source>
        <strain evidence="6">0502</strain>
    </source>
</reference>
<dbReference type="InterPro" id="IPR028082">
    <property type="entry name" value="Peripla_BP_I"/>
</dbReference>
<dbReference type="Pfam" id="PF13458">
    <property type="entry name" value="Peripla_BP_6"/>
    <property type="match status" value="1"/>
</dbReference>
<dbReference type="EMBL" id="FO681348">
    <property type="protein sequence ID" value="CCV65948.1"/>
    <property type="molecule type" value="Genomic_DNA"/>
</dbReference>
<evidence type="ECO:0000256" key="1">
    <source>
        <dbReference type="ARBA" id="ARBA00010062"/>
    </source>
</evidence>
<evidence type="ECO:0000256" key="3">
    <source>
        <dbReference type="SAM" id="SignalP"/>
    </source>
</evidence>
<name>U4KRQ5_9MOLU</name>
<keyword evidence="2 3" id="KW-0732">Signal</keyword>
<dbReference type="AlphaFoldDB" id="U4KRQ5"/>
<dbReference type="STRING" id="61635.BN85309270"/>
<evidence type="ECO:0000256" key="2">
    <source>
        <dbReference type="ARBA" id="ARBA00022729"/>
    </source>
</evidence>
<feature type="signal peptide" evidence="3">
    <location>
        <begin position="1"/>
        <end position="18"/>
    </location>
</feature>